<dbReference type="GO" id="GO:0003677">
    <property type="term" value="F:DNA binding"/>
    <property type="evidence" value="ECO:0007669"/>
    <property type="project" value="UniProtKB-KW"/>
</dbReference>
<dbReference type="Gene3D" id="1.10.4040.10">
    <property type="entry name" value="Penicillinase repressor domain"/>
    <property type="match status" value="1"/>
</dbReference>
<evidence type="ECO:0000256" key="1">
    <source>
        <dbReference type="ARBA" id="ARBA00011046"/>
    </source>
</evidence>
<comment type="similarity">
    <text evidence="1">Belongs to the BlaI transcriptional regulatory family.</text>
</comment>
<dbReference type="InterPro" id="IPR036390">
    <property type="entry name" value="WH_DNA-bd_sf"/>
</dbReference>
<protein>
    <submittedName>
        <fullName evidence="5">BlaI/MecI/CopY family transcriptional regulator</fullName>
    </submittedName>
</protein>
<evidence type="ECO:0000313" key="5">
    <source>
        <dbReference type="EMBL" id="MBI6875306.1"/>
    </source>
</evidence>
<keyword evidence="6" id="KW-1185">Reference proteome</keyword>
<dbReference type="Proteomes" id="UP000622687">
    <property type="component" value="Unassembled WGS sequence"/>
</dbReference>
<evidence type="ECO:0000256" key="2">
    <source>
        <dbReference type="ARBA" id="ARBA00023015"/>
    </source>
</evidence>
<keyword evidence="3" id="KW-0238">DNA-binding</keyword>
<proteinExistence type="inferred from homology"/>
<evidence type="ECO:0000313" key="6">
    <source>
        <dbReference type="Proteomes" id="UP000622687"/>
    </source>
</evidence>
<keyword evidence="2" id="KW-0805">Transcription regulation</keyword>
<dbReference type="EMBL" id="JAEEGB010000041">
    <property type="protein sequence ID" value="MBI6875306.1"/>
    <property type="molecule type" value="Genomic_DNA"/>
</dbReference>
<name>A0A934I5F3_9CLOT</name>
<dbReference type="InterPro" id="IPR005650">
    <property type="entry name" value="BlaI_family"/>
</dbReference>
<reference evidence="5" key="1">
    <citation type="submission" date="2020-12" db="EMBL/GenBank/DDBJ databases">
        <title>Clostridium thailandense sp. nov., a novel acetogenic bacterium isolated from peat land soil in Thailand.</title>
        <authorList>
            <person name="Chaikitkaew S."/>
            <person name="Birkeland N.K."/>
        </authorList>
    </citation>
    <scope>NUCLEOTIDE SEQUENCE</scope>
    <source>
        <strain evidence="5">DSM 17425</strain>
    </source>
</reference>
<dbReference type="GO" id="GO:0045892">
    <property type="term" value="P:negative regulation of DNA-templated transcription"/>
    <property type="evidence" value="ECO:0007669"/>
    <property type="project" value="InterPro"/>
</dbReference>
<accession>A0A934I5F3</accession>
<sequence length="126" mass="14750">MKKLPKISDSEWEVMKVLWDKSPLTSSEIIEKLKPVTKWSPTTIYTLINRLVKKEAIKIEEGSSPYICYPIISKEDYTKKEYKSFLSKVYNGSLNLMISNIVEEQNLSDEEIDELKKILDKSKEMR</sequence>
<dbReference type="SUPFAM" id="SSF46785">
    <property type="entry name" value="Winged helix' DNA-binding domain"/>
    <property type="match status" value="1"/>
</dbReference>
<evidence type="ECO:0000256" key="4">
    <source>
        <dbReference type="ARBA" id="ARBA00023163"/>
    </source>
</evidence>
<organism evidence="5 6">
    <name type="scientific">Clostridium aciditolerans</name>
    <dbReference type="NCBI Taxonomy" id="339861"/>
    <lineage>
        <taxon>Bacteria</taxon>
        <taxon>Bacillati</taxon>
        <taxon>Bacillota</taxon>
        <taxon>Clostridia</taxon>
        <taxon>Eubacteriales</taxon>
        <taxon>Clostridiaceae</taxon>
        <taxon>Clostridium</taxon>
    </lineage>
</organism>
<comment type="caution">
    <text evidence="5">The sequence shown here is derived from an EMBL/GenBank/DDBJ whole genome shotgun (WGS) entry which is preliminary data.</text>
</comment>
<dbReference type="Gene3D" id="1.10.10.10">
    <property type="entry name" value="Winged helix-like DNA-binding domain superfamily/Winged helix DNA-binding domain"/>
    <property type="match status" value="1"/>
</dbReference>
<keyword evidence="4" id="KW-0804">Transcription</keyword>
<dbReference type="InterPro" id="IPR036388">
    <property type="entry name" value="WH-like_DNA-bd_sf"/>
</dbReference>
<gene>
    <name evidence="5" type="ORF">I6U51_21775</name>
</gene>
<dbReference type="PIRSF" id="PIRSF019455">
    <property type="entry name" value="CopR_AtkY"/>
    <property type="match status" value="1"/>
</dbReference>
<dbReference type="Pfam" id="PF03965">
    <property type="entry name" value="Penicillinase_R"/>
    <property type="match status" value="1"/>
</dbReference>
<dbReference type="AlphaFoldDB" id="A0A934I5F3"/>
<evidence type="ECO:0000256" key="3">
    <source>
        <dbReference type="ARBA" id="ARBA00023125"/>
    </source>
</evidence>